<comment type="caution">
    <text evidence="1">The sequence shown here is derived from an EMBL/GenBank/DDBJ whole genome shotgun (WGS) entry which is preliminary data.</text>
</comment>
<dbReference type="RefSeq" id="WP_238253402.1">
    <property type="nucleotide sequence ID" value="NZ_BPQX01000094.1"/>
</dbReference>
<name>A0ABU0HUJ5_9HYPH</name>
<keyword evidence="2" id="KW-1185">Reference proteome</keyword>
<gene>
    <name evidence="1" type="ORF">QO016_005029</name>
</gene>
<protein>
    <submittedName>
        <fullName evidence="1">Uncharacterized protein</fullName>
    </submittedName>
</protein>
<proteinExistence type="predicted"/>
<reference evidence="1 2" key="1">
    <citation type="submission" date="2023-07" db="EMBL/GenBank/DDBJ databases">
        <title>Genomic Encyclopedia of Type Strains, Phase IV (KMG-IV): sequencing the most valuable type-strain genomes for metagenomic binning, comparative biology and taxonomic classification.</title>
        <authorList>
            <person name="Goeker M."/>
        </authorList>
    </citation>
    <scope>NUCLEOTIDE SEQUENCE [LARGE SCALE GENOMIC DNA]</scope>
    <source>
        <strain evidence="1 2">DSM 19562</strain>
    </source>
</reference>
<dbReference type="Proteomes" id="UP001236369">
    <property type="component" value="Unassembled WGS sequence"/>
</dbReference>
<evidence type="ECO:0000313" key="2">
    <source>
        <dbReference type="Proteomes" id="UP001236369"/>
    </source>
</evidence>
<organism evidence="1 2">
    <name type="scientific">Methylobacterium persicinum</name>
    <dbReference type="NCBI Taxonomy" id="374426"/>
    <lineage>
        <taxon>Bacteria</taxon>
        <taxon>Pseudomonadati</taxon>
        <taxon>Pseudomonadota</taxon>
        <taxon>Alphaproteobacteria</taxon>
        <taxon>Hyphomicrobiales</taxon>
        <taxon>Methylobacteriaceae</taxon>
        <taxon>Methylobacterium</taxon>
    </lineage>
</organism>
<evidence type="ECO:0000313" key="1">
    <source>
        <dbReference type="EMBL" id="MDQ0445498.1"/>
    </source>
</evidence>
<accession>A0ABU0HUJ5</accession>
<dbReference type="EMBL" id="JAUSVV010000043">
    <property type="protein sequence ID" value="MDQ0445498.1"/>
    <property type="molecule type" value="Genomic_DNA"/>
</dbReference>
<sequence length="67" mass="7519">MNHPYDEDQWAALLEADPALREVWDAFQTKLYARARKVMAGDEIKPDGLREACDAVYAAVGEGQSKH</sequence>